<proteinExistence type="predicted"/>
<comment type="caution">
    <text evidence="2">The sequence shown here is derived from an EMBL/GenBank/DDBJ whole genome shotgun (WGS) entry which is preliminary data.</text>
</comment>
<dbReference type="EMBL" id="BKCJ010561716">
    <property type="protein sequence ID" value="GFB14425.1"/>
    <property type="molecule type" value="Genomic_DNA"/>
</dbReference>
<protein>
    <submittedName>
        <fullName evidence="2">CID domain-containing protein</fullName>
    </submittedName>
</protein>
<reference evidence="2" key="1">
    <citation type="journal article" date="2019" name="Sci. Rep.">
        <title>Draft genome of Tanacetum cinerariifolium, the natural source of mosquito coil.</title>
        <authorList>
            <person name="Yamashiro T."/>
            <person name="Shiraishi A."/>
            <person name="Satake H."/>
            <person name="Nakayama K."/>
        </authorList>
    </citation>
    <scope>NUCLEOTIDE SEQUENCE</scope>
</reference>
<evidence type="ECO:0000256" key="1">
    <source>
        <dbReference type="SAM" id="MobiDB-lite"/>
    </source>
</evidence>
<accession>A0A699L0F3</accession>
<feature type="non-terminal residue" evidence="2">
    <location>
        <position position="1"/>
    </location>
</feature>
<gene>
    <name evidence="2" type="ORF">Tci_686396</name>
</gene>
<dbReference type="AlphaFoldDB" id="A0A699L0F3"/>
<feature type="region of interest" description="Disordered" evidence="1">
    <location>
        <begin position="74"/>
        <end position="114"/>
    </location>
</feature>
<name>A0A699L0F3_TANCI</name>
<organism evidence="2">
    <name type="scientific">Tanacetum cinerariifolium</name>
    <name type="common">Dalmatian daisy</name>
    <name type="synonym">Chrysanthemum cinerariifolium</name>
    <dbReference type="NCBI Taxonomy" id="118510"/>
    <lineage>
        <taxon>Eukaryota</taxon>
        <taxon>Viridiplantae</taxon>
        <taxon>Streptophyta</taxon>
        <taxon>Embryophyta</taxon>
        <taxon>Tracheophyta</taxon>
        <taxon>Spermatophyta</taxon>
        <taxon>Magnoliopsida</taxon>
        <taxon>eudicotyledons</taxon>
        <taxon>Gunneridae</taxon>
        <taxon>Pentapetalae</taxon>
        <taxon>asterids</taxon>
        <taxon>campanulids</taxon>
        <taxon>Asterales</taxon>
        <taxon>Asteraceae</taxon>
        <taxon>Asteroideae</taxon>
        <taxon>Anthemideae</taxon>
        <taxon>Anthemidinae</taxon>
        <taxon>Tanacetum</taxon>
    </lineage>
</organism>
<sequence length="114" mass="12717">ILEQPATGIDEYESDSRDVLSSHIGSRREHHLIMDLVIDLMTVDIQRPRALIDAYGADERNTTRNQNIRHVKNSAMNGLSGKVGGQTWQTTEEEEFEWEDMSPTLAGGHALGAN</sequence>
<feature type="compositionally biased region" description="Acidic residues" evidence="1">
    <location>
        <begin position="91"/>
        <end position="100"/>
    </location>
</feature>
<evidence type="ECO:0000313" key="2">
    <source>
        <dbReference type="EMBL" id="GFB14425.1"/>
    </source>
</evidence>